<dbReference type="InterPro" id="IPR021929">
    <property type="entry name" value="R1A-like_N"/>
</dbReference>
<name>A0A2G2W4X3_CAPBA</name>
<dbReference type="Gene3D" id="3.80.10.10">
    <property type="entry name" value="Ribonuclease Inhibitor"/>
    <property type="match status" value="1"/>
</dbReference>
<feature type="domain" description="Disease resistance R13L4/SHOC-2-like LRR" evidence="17">
    <location>
        <begin position="893"/>
        <end position="1040"/>
    </location>
</feature>
<evidence type="ECO:0000256" key="11">
    <source>
        <dbReference type="ARBA" id="ARBA00022840"/>
    </source>
</evidence>
<evidence type="ECO:0000256" key="8">
    <source>
        <dbReference type="ARBA" id="ARBA00022737"/>
    </source>
</evidence>
<dbReference type="InterPro" id="IPR042197">
    <property type="entry name" value="Apaf_helical"/>
</dbReference>
<comment type="similarity">
    <text evidence="4">Belongs to the disease resistance NB-LRR family.</text>
</comment>
<gene>
    <name evidence="18" type="ORF">CQW23_19135</name>
</gene>
<dbReference type="InterPro" id="IPR002182">
    <property type="entry name" value="NB-ARC"/>
</dbReference>
<dbReference type="Gene3D" id="1.20.5.4130">
    <property type="match status" value="1"/>
</dbReference>
<dbReference type="Proteomes" id="UP000224567">
    <property type="component" value="Unassembled WGS sequence"/>
</dbReference>
<evidence type="ECO:0000256" key="2">
    <source>
        <dbReference type="ARBA" id="ARBA00004170"/>
    </source>
</evidence>
<dbReference type="FunFam" id="1.10.10.10:FF:000322">
    <property type="entry name" value="Probable disease resistance protein At1g63360"/>
    <property type="match status" value="1"/>
</dbReference>
<dbReference type="InterPro" id="IPR055414">
    <property type="entry name" value="LRR_R13L4/SHOC2-like"/>
</dbReference>
<keyword evidence="5" id="KW-0963">Cytoplasm</keyword>
<dbReference type="GO" id="GO:0009626">
    <property type="term" value="P:plant-type hypersensitive response"/>
    <property type="evidence" value="ECO:0007669"/>
    <property type="project" value="UniProtKB-KW"/>
</dbReference>
<dbReference type="Gene3D" id="1.10.10.10">
    <property type="entry name" value="Winged helix-like DNA-binding domain superfamily/Winged helix DNA-binding domain"/>
    <property type="match status" value="1"/>
</dbReference>
<comment type="caution">
    <text evidence="18">The sequence shown here is derived from an EMBL/GenBank/DDBJ whole genome shotgun (WGS) entry which is preliminary data.</text>
</comment>
<evidence type="ECO:0000256" key="4">
    <source>
        <dbReference type="ARBA" id="ARBA00008894"/>
    </source>
</evidence>
<feature type="domain" description="Late blight resistance protein R1A-like N-terminal" evidence="15">
    <location>
        <begin position="105"/>
        <end position="287"/>
    </location>
</feature>
<keyword evidence="13" id="KW-0472">Membrane</keyword>
<dbReference type="Pfam" id="PF23559">
    <property type="entry name" value="WHD_DRP"/>
    <property type="match status" value="1"/>
</dbReference>
<keyword evidence="7" id="KW-0381">Hypersensitive response</keyword>
<proteinExistence type="inferred from homology"/>
<organism evidence="18 19">
    <name type="scientific">Capsicum baccatum</name>
    <name type="common">Peruvian pepper</name>
    <dbReference type="NCBI Taxonomy" id="33114"/>
    <lineage>
        <taxon>Eukaryota</taxon>
        <taxon>Viridiplantae</taxon>
        <taxon>Streptophyta</taxon>
        <taxon>Embryophyta</taxon>
        <taxon>Tracheophyta</taxon>
        <taxon>Spermatophyta</taxon>
        <taxon>Magnoliopsida</taxon>
        <taxon>eudicotyledons</taxon>
        <taxon>Gunneridae</taxon>
        <taxon>Pentapetalae</taxon>
        <taxon>asterids</taxon>
        <taxon>lamiids</taxon>
        <taxon>Solanales</taxon>
        <taxon>Solanaceae</taxon>
        <taxon>Solanoideae</taxon>
        <taxon>Capsiceae</taxon>
        <taxon>Capsicum</taxon>
    </lineage>
</organism>
<dbReference type="GO" id="GO:0005737">
    <property type="term" value="C:cytoplasm"/>
    <property type="evidence" value="ECO:0007669"/>
    <property type="project" value="UniProtKB-SubCell"/>
</dbReference>
<evidence type="ECO:0000256" key="13">
    <source>
        <dbReference type="ARBA" id="ARBA00023136"/>
    </source>
</evidence>
<dbReference type="Pfam" id="PF00931">
    <property type="entry name" value="NB-ARC"/>
    <property type="match status" value="1"/>
</dbReference>
<dbReference type="GO" id="GO:0016020">
    <property type="term" value="C:membrane"/>
    <property type="evidence" value="ECO:0007669"/>
    <property type="project" value="UniProtKB-SubCell"/>
</dbReference>
<comment type="subcellular location">
    <subcellularLocation>
        <location evidence="3">Cytoplasm</location>
    </subcellularLocation>
    <subcellularLocation>
        <location evidence="2">Membrane</location>
        <topology evidence="2">Peripheral membrane protein</topology>
    </subcellularLocation>
</comment>
<dbReference type="SUPFAM" id="SSF52058">
    <property type="entry name" value="L domain-like"/>
    <property type="match status" value="1"/>
</dbReference>
<evidence type="ECO:0000256" key="5">
    <source>
        <dbReference type="ARBA" id="ARBA00022490"/>
    </source>
</evidence>
<evidence type="ECO:0000259" key="17">
    <source>
        <dbReference type="Pfam" id="PF23598"/>
    </source>
</evidence>
<dbReference type="PANTHER" id="PTHR23155:SF1152">
    <property type="entry name" value="AAA+ ATPASE DOMAIN-CONTAINING PROTEIN"/>
    <property type="match status" value="1"/>
</dbReference>
<evidence type="ECO:0000256" key="1">
    <source>
        <dbReference type="ARBA" id="ARBA00002074"/>
    </source>
</evidence>
<accession>A0A2G2W4X3</accession>
<evidence type="ECO:0000259" key="15">
    <source>
        <dbReference type="Pfam" id="PF12061"/>
    </source>
</evidence>
<evidence type="ECO:0000259" key="16">
    <source>
        <dbReference type="Pfam" id="PF23559"/>
    </source>
</evidence>
<dbReference type="EMBL" id="MLFT02000008">
    <property type="protein sequence ID" value="PHT40281.1"/>
    <property type="molecule type" value="Genomic_DNA"/>
</dbReference>
<keyword evidence="8" id="KW-0677">Repeat</keyword>
<feature type="domain" description="NB-ARC" evidence="14">
    <location>
        <begin position="517"/>
        <end position="681"/>
    </location>
</feature>
<dbReference type="OrthoDB" id="1732559at2759"/>
<keyword evidence="12" id="KW-0175">Coiled coil</keyword>
<dbReference type="PANTHER" id="PTHR23155">
    <property type="entry name" value="DISEASE RESISTANCE PROTEIN RP"/>
    <property type="match status" value="1"/>
</dbReference>
<dbReference type="Gene3D" id="1.10.8.430">
    <property type="entry name" value="Helical domain of apoptotic protease-activating factors"/>
    <property type="match status" value="1"/>
</dbReference>
<dbReference type="AlphaFoldDB" id="A0A2G2W4X3"/>
<sequence>MVLECDLFLISLLPELSIFPHREDTSTRKQMPEIERRFLDTLLFWATQKGRIKDGRLRGHGMQVGDTVSGPREDLSSAEVKKGYEFLLSLVPGRWPLPNLCSPLFQKFIDYILQNVKDLFINKKELDKFVLLKNEFQVLEGSLKYLKTFLDFIKDSGMELEKSRMLFNHVEVVTRNAAYICYLCFVEEVDDNLASGLRRKISNVLLEIKPLERRVSEIYTGALRGLVKLQVQYNRDVIEFVEGFVHFLFQDLSELSNSEACSLMLPLVNDQIKSLYHAATQLVTLLIYPPEDLCVDKGKLSDILNCAEGLIAELASSAYSFSVEKAEEVNPVFTELLKKIDRAMEDLRDVILKAPLSSECNFNFPRTNGLGFIGSLLRHLKELLQEGKCDSVVEHLIAEIQEELALLRSFLEKVEKKTYEYEEMKKHDLWTKVISLAYQAECIIDCLVTGDYPVWYLHLLCKILTEIKLVKDNMIEFHATIVRDVQVPIEEEEPNPVRQVVETTQLDEVVVGFDEEADLLIDRLTRGPKYLDIVSIVGMPGLGKTTLAKKVYHDVNIRNYFDVQAMCCVSQAYDRRKLLLDILNQVKSSNQQNEKNPADALRKFLIRKRYLLYIDDIWSVDTWDDLRRCFPDDDNGSRILLTSRLSDVASEINPDREPLHLRFLFENESWELMKIKLFKEQTCPPDLSKVGENIARKCQGLPLLVILVAGVLSGISQNEESWRKIAESINLDSVTSAKECLDVIELSYKHLPDSLKPCLLYFASFREDEEISFSKLAWLWTIEGFVPTTEAKSVELVAESLLNDLIGRSLIMVSKKRSVGGVRTCHIHDMLHDFCVTKAKEEKFMQLTTNGKVDLSSSFYENRKLCIHHSLYWAGRIGNLQARSAFFRPPKSGCQEFFDLENFKLLRVLQMECPVSDRSLQRSKELIHLKYLGIKGYLEFMPSWISDLSNLEVLLVITVGSGTTLPIAIWDMPRLKHVHVVPVASFDGRIPRKSTNICCIETLATVSLTNKLADYIIKKANRLRKLKCHCKEPLKLRLDALQLETLGVNGKILKFSLPETLTKLTLSDVLLPQSDMSNIGRLPNLVVLKLEHRAFQQGKWDVEDEEFPTLKVLKLRSLKITTWNASSESLPNLELLLVESCFHLQEIPSIIGEIPTLEMIEVKRCGESLENSVKQIQDEQESYGNEELKVLIYPLDSST</sequence>
<dbReference type="Gene3D" id="3.40.50.300">
    <property type="entry name" value="P-loop containing nucleotide triphosphate hydrolases"/>
    <property type="match status" value="1"/>
</dbReference>
<keyword evidence="6" id="KW-0433">Leucine-rich repeat</keyword>
<evidence type="ECO:0000256" key="6">
    <source>
        <dbReference type="ARBA" id="ARBA00022614"/>
    </source>
</evidence>
<dbReference type="SUPFAM" id="SSF52540">
    <property type="entry name" value="P-loop containing nucleoside triphosphate hydrolases"/>
    <property type="match status" value="1"/>
</dbReference>
<comment type="function">
    <text evidence="1">Confers resistance to late blight (Phytophthora infestans) races carrying the avirulence gene Avr1. Resistance proteins guard the plant against pathogens that contain an appropriate avirulence protein via an indirect interaction with this avirulence protein. That triggers a defense system including the hypersensitive response, which restricts the pathogen growth.</text>
</comment>
<keyword evidence="11" id="KW-0067">ATP-binding</keyword>
<evidence type="ECO:0000256" key="12">
    <source>
        <dbReference type="ARBA" id="ARBA00023054"/>
    </source>
</evidence>
<dbReference type="CDD" id="cd14798">
    <property type="entry name" value="RX-CC_like"/>
    <property type="match status" value="1"/>
</dbReference>
<dbReference type="PRINTS" id="PR00364">
    <property type="entry name" value="DISEASERSIST"/>
</dbReference>
<evidence type="ECO:0000256" key="9">
    <source>
        <dbReference type="ARBA" id="ARBA00022741"/>
    </source>
</evidence>
<keyword evidence="10" id="KW-0611">Plant defense</keyword>
<dbReference type="InterPro" id="IPR038005">
    <property type="entry name" value="RX-like_CC"/>
</dbReference>
<dbReference type="GO" id="GO:0051607">
    <property type="term" value="P:defense response to virus"/>
    <property type="evidence" value="ECO:0007669"/>
    <property type="project" value="UniProtKB-ARBA"/>
</dbReference>
<evidence type="ECO:0000256" key="3">
    <source>
        <dbReference type="ARBA" id="ARBA00004496"/>
    </source>
</evidence>
<dbReference type="InterPro" id="IPR027417">
    <property type="entry name" value="P-loop_NTPase"/>
</dbReference>
<evidence type="ECO:0000256" key="7">
    <source>
        <dbReference type="ARBA" id="ARBA00022667"/>
    </source>
</evidence>
<reference evidence="19" key="2">
    <citation type="journal article" date="2017" name="J. Anim. Genet.">
        <title>Multiple reference genome sequences of hot pepper reveal the massive evolution of plant disease resistance genes by retroduplication.</title>
        <authorList>
            <person name="Kim S."/>
            <person name="Park J."/>
            <person name="Yeom S.-I."/>
            <person name="Kim Y.-M."/>
            <person name="Seo E."/>
            <person name="Kim K.-T."/>
            <person name="Kim M.-S."/>
            <person name="Lee J.M."/>
            <person name="Cheong K."/>
            <person name="Shin H.-S."/>
            <person name="Kim S.-B."/>
            <person name="Han K."/>
            <person name="Lee J."/>
            <person name="Park M."/>
            <person name="Lee H.-A."/>
            <person name="Lee H.-Y."/>
            <person name="Lee Y."/>
            <person name="Oh S."/>
            <person name="Lee J.H."/>
            <person name="Choi E."/>
            <person name="Choi E."/>
            <person name="Lee S.E."/>
            <person name="Jeon J."/>
            <person name="Kim H."/>
            <person name="Choi G."/>
            <person name="Song H."/>
            <person name="Lee J."/>
            <person name="Lee S.-C."/>
            <person name="Kwon J.-K."/>
            <person name="Lee H.-Y."/>
            <person name="Koo N."/>
            <person name="Hong Y."/>
            <person name="Kim R.W."/>
            <person name="Kang W.-H."/>
            <person name="Huh J.H."/>
            <person name="Kang B.-C."/>
            <person name="Yang T.-J."/>
            <person name="Lee Y.-H."/>
            <person name="Bennetzen J.L."/>
            <person name="Choi D."/>
        </authorList>
    </citation>
    <scope>NUCLEOTIDE SEQUENCE [LARGE SCALE GENOMIC DNA]</scope>
    <source>
        <strain evidence="19">cv. PBC81</strain>
    </source>
</reference>
<keyword evidence="19" id="KW-1185">Reference proteome</keyword>
<evidence type="ECO:0000256" key="10">
    <source>
        <dbReference type="ARBA" id="ARBA00022821"/>
    </source>
</evidence>
<protein>
    <submittedName>
        <fullName evidence="18">Uncharacterized protein</fullName>
    </submittedName>
</protein>
<evidence type="ECO:0000313" key="18">
    <source>
        <dbReference type="EMBL" id="PHT40281.1"/>
    </source>
</evidence>
<evidence type="ECO:0000313" key="19">
    <source>
        <dbReference type="Proteomes" id="UP000224567"/>
    </source>
</evidence>
<dbReference type="GO" id="GO:0043531">
    <property type="term" value="F:ADP binding"/>
    <property type="evidence" value="ECO:0007669"/>
    <property type="project" value="InterPro"/>
</dbReference>
<dbReference type="InterPro" id="IPR058922">
    <property type="entry name" value="WHD_DRP"/>
</dbReference>
<dbReference type="InterPro" id="IPR044974">
    <property type="entry name" value="Disease_R_plants"/>
</dbReference>
<dbReference type="FunFam" id="3.40.50.300:FF:001091">
    <property type="entry name" value="Probable disease resistance protein At1g61300"/>
    <property type="match status" value="1"/>
</dbReference>
<reference evidence="18 19" key="1">
    <citation type="journal article" date="2017" name="Genome Biol.">
        <title>New reference genome sequences of hot pepper reveal the massive evolution of plant disease-resistance genes by retroduplication.</title>
        <authorList>
            <person name="Kim S."/>
            <person name="Park J."/>
            <person name="Yeom S.I."/>
            <person name="Kim Y.M."/>
            <person name="Seo E."/>
            <person name="Kim K.T."/>
            <person name="Kim M.S."/>
            <person name="Lee J.M."/>
            <person name="Cheong K."/>
            <person name="Shin H.S."/>
            <person name="Kim S.B."/>
            <person name="Han K."/>
            <person name="Lee J."/>
            <person name="Park M."/>
            <person name="Lee H.A."/>
            <person name="Lee H.Y."/>
            <person name="Lee Y."/>
            <person name="Oh S."/>
            <person name="Lee J.H."/>
            <person name="Choi E."/>
            <person name="Choi E."/>
            <person name="Lee S.E."/>
            <person name="Jeon J."/>
            <person name="Kim H."/>
            <person name="Choi G."/>
            <person name="Song H."/>
            <person name="Lee J."/>
            <person name="Lee S.C."/>
            <person name="Kwon J.K."/>
            <person name="Lee H.Y."/>
            <person name="Koo N."/>
            <person name="Hong Y."/>
            <person name="Kim R.W."/>
            <person name="Kang W.H."/>
            <person name="Huh J.H."/>
            <person name="Kang B.C."/>
            <person name="Yang T.J."/>
            <person name="Lee Y.H."/>
            <person name="Bennetzen J.L."/>
            <person name="Choi D."/>
        </authorList>
    </citation>
    <scope>NUCLEOTIDE SEQUENCE [LARGE SCALE GENOMIC DNA]</scope>
    <source>
        <strain evidence="19">cv. PBC81</strain>
    </source>
</reference>
<dbReference type="GO" id="GO:0005524">
    <property type="term" value="F:ATP binding"/>
    <property type="evidence" value="ECO:0007669"/>
    <property type="project" value="UniProtKB-KW"/>
</dbReference>
<feature type="domain" description="Disease resistance protein winged helix" evidence="16">
    <location>
        <begin position="765"/>
        <end position="834"/>
    </location>
</feature>
<dbReference type="Pfam" id="PF23598">
    <property type="entry name" value="LRR_14"/>
    <property type="match status" value="1"/>
</dbReference>
<keyword evidence="9" id="KW-0547">Nucleotide-binding</keyword>
<dbReference type="InterPro" id="IPR036388">
    <property type="entry name" value="WH-like_DNA-bd_sf"/>
</dbReference>
<dbReference type="Pfam" id="PF12061">
    <property type="entry name" value="NB-LRR"/>
    <property type="match status" value="1"/>
</dbReference>
<evidence type="ECO:0000259" key="14">
    <source>
        <dbReference type="Pfam" id="PF00931"/>
    </source>
</evidence>
<dbReference type="InterPro" id="IPR032675">
    <property type="entry name" value="LRR_dom_sf"/>
</dbReference>